<dbReference type="InterPro" id="IPR007160">
    <property type="entry name" value="DUF362"/>
</dbReference>
<accession>G9BAM0</accession>
<sequence length="285" mass="30892">MDTVAFLRCRGSFGETLGEAFDLIGGLGELDSPLVLKPNICTDDDHTGCANVKVEVVEALVDRILEGDGEVEVRIVESDSMSKYADRAFERYGYGALVERLRDQGVNISLINLSKSPLTRFDYDGYYFRNPELPSPLGGAGGFVSVALAKTHSLTMVTGALKNMFGLLPRKDQVFYHPDIHEVILDLNRMFRSGLCLIDGRVGLEGVISGRPRRLGCVILGRNPVSVDAVMARAMGFDPGRIRHIVEATRQGLGSLDPVVVGDDLGSHVVEFREPSGLKASAVLG</sequence>
<feature type="domain" description="DUF362" evidence="1">
    <location>
        <begin position="35"/>
        <end position="233"/>
    </location>
</feature>
<gene>
    <name evidence="2" type="ORF">E6-3G_21</name>
</gene>
<organism evidence="2">
    <name type="scientific">uncultured marine crenarchaeote E6-3G</name>
    <dbReference type="NCBI Taxonomy" id="907719"/>
    <lineage>
        <taxon>Archaea</taxon>
        <taxon>Candidatus Bathyarchaeota</taxon>
        <taxon>environmental samples</taxon>
    </lineage>
</organism>
<protein>
    <submittedName>
        <fullName evidence="2">DUF362 domain protein</fullName>
    </submittedName>
</protein>
<reference evidence="2" key="1">
    <citation type="journal article" date="2012" name="Environ. Microbiol.">
        <title>Genetic structure of three fosmid-fragments encoding 16S rRNA genes of the Miscellaneous Crenarchaeotic Group (MCG): implications for physiology and evolution of marine sedimentary archaea.</title>
        <authorList>
            <person name="Li P.Y."/>
            <person name="Xie B.B."/>
            <person name="Zhang X.Y."/>
            <person name="Qin Q.L."/>
            <person name="Dang H.Y."/>
            <person name="Wang X.M."/>
            <person name="Chen X.L."/>
            <person name="Yu J."/>
            <person name="Zhang Y.Z."/>
        </authorList>
    </citation>
    <scope>NUCLEOTIDE SEQUENCE</scope>
</reference>
<proteinExistence type="predicted"/>
<dbReference type="AlphaFoldDB" id="G9BAM0"/>
<dbReference type="Pfam" id="PF04015">
    <property type="entry name" value="DUF362"/>
    <property type="match status" value="1"/>
</dbReference>
<evidence type="ECO:0000313" key="2">
    <source>
        <dbReference type="EMBL" id="ADP09436.1"/>
    </source>
</evidence>
<dbReference type="EMBL" id="HQ214610">
    <property type="protein sequence ID" value="ADP09436.1"/>
    <property type="molecule type" value="Genomic_DNA"/>
</dbReference>
<name>G9BAM0_9ARCH</name>
<evidence type="ECO:0000259" key="1">
    <source>
        <dbReference type="Pfam" id="PF04015"/>
    </source>
</evidence>